<reference evidence="1" key="1">
    <citation type="journal article" date="2019" name="Sci. Rep.">
        <title>Draft genome of Tanacetum cinerariifolium, the natural source of mosquito coil.</title>
        <authorList>
            <person name="Yamashiro T."/>
            <person name="Shiraishi A."/>
            <person name="Satake H."/>
            <person name="Nakayama K."/>
        </authorList>
    </citation>
    <scope>NUCLEOTIDE SEQUENCE</scope>
</reference>
<name>A0A699XEC2_TANCI</name>
<gene>
    <name evidence="1" type="ORF">Tci_930421</name>
</gene>
<sequence>QRKLALCGDDIEAGRKLDEDEERLIEAYKEEVKEFVPEVFGL</sequence>
<comment type="caution">
    <text evidence="1">The sequence shown here is derived from an EMBL/GenBank/DDBJ whole genome shotgun (WGS) entry which is preliminary data.</text>
</comment>
<evidence type="ECO:0000313" key="1">
    <source>
        <dbReference type="EMBL" id="GFD58452.1"/>
    </source>
</evidence>
<proteinExistence type="predicted"/>
<feature type="non-terminal residue" evidence="1">
    <location>
        <position position="1"/>
    </location>
</feature>
<accession>A0A699XEC2</accession>
<dbReference type="AlphaFoldDB" id="A0A699XEC2"/>
<protein>
    <submittedName>
        <fullName evidence="1">Uncharacterized protein</fullName>
    </submittedName>
</protein>
<feature type="non-terminal residue" evidence="1">
    <location>
        <position position="42"/>
    </location>
</feature>
<organism evidence="1">
    <name type="scientific">Tanacetum cinerariifolium</name>
    <name type="common">Dalmatian daisy</name>
    <name type="synonym">Chrysanthemum cinerariifolium</name>
    <dbReference type="NCBI Taxonomy" id="118510"/>
    <lineage>
        <taxon>Eukaryota</taxon>
        <taxon>Viridiplantae</taxon>
        <taxon>Streptophyta</taxon>
        <taxon>Embryophyta</taxon>
        <taxon>Tracheophyta</taxon>
        <taxon>Spermatophyta</taxon>
        <taxon>Magnoliopsida</taxon>
        <taxon>eudicotyledons</taxon>
        <taxon>Gunneridae</taxon>
        <taxon>Pentapetalae</taxon>
        <taxon>asterids</taxon>
        <taxon>campanulids</taxon>
        <taxon>Asterales</taxon>
        <taxon>Asteraceae</taxon>
        <taxon>Asteroideae</taxon>
        <taxon>Anthemideae</taxon>
        <taxon>Anthemidinae</taxon>
        <taxon>Tanacetum</taxon>
    </lineage>
</organism>
<dbReference type="EMBL" id="BKCJ011853273">
    <property type="protein sequence ID" value="GFD58452.1"/>
    <property type="molecule type" value="Genomic_DNA"/>
</dbReference>